<dbReference type="STRING" id="1499967.U27_01828"/>
<reference evidence="2 3" key="1">
    <citation type="journal article" date="2015" name="PeerJ">
        <title>First genomic representation of candidate bacterial phylum KSB3 points to enhanced environmental sensing as a trigger of wastewater bulking.</title>
        <authorList>
            <person name="Sekiguchi Y."/>
            <person name="Ohashi A."/>
            <person name="Parks D.H."/>
            <person name="Yamauchi T."/>
            <person name="Tyson G.W."/>
            <person name="Hugenholtz P."/>
        </authorList>
    </citation>
    <scope>NUCLEOTIDE SEQUENCE [LARGE SCALE GENOMIC DNA]</scope>
</reference>
<accession>A0A0S6W5V2</accession>
<sequence length="198" mass="22276">MTAVTERWPSLGNNVAYLLDSMPVMLASEKRRKRAKVASEVANCGYCGSKDVYYYGVNVHLLAIRRAEQLPRPEYLEVTADSNHDLTVLEGLAPFLRQGSLYADKAYSDALVLQILAAQESTIQTPIKKAKGQERLHWFEQLFSTAVSRVRQPVESFFNWVEEHTGIQCASKVRSLKGLNVHVFGRLTVAMLLLNFNS</sequence>
<dbReference type="EMBL" id="DF820463">
    <property type="protein sequence ID" value="GAK54997.1"/>
    <property type="molecule type" value="Genomic_DNA"/>
</dbReference>
<dbReference type="Proteomes" id="UP000030661">
    <property type="component" value="Unassembled WGS sequence"/>
</dbReference>
<dbReference type="eggNOG" id="ENOG50328C5">
    <property type="taxonomic scope" value="Bacteria"/>
</dbReference>
<evidence type="ECO:0000313" key="2">
    <source>
        <dbReference type="EMBL" id="GAK54997.1"/>
    </source>
</evidence>
<proteinExistence type="predicted"/>
<name>A0A0S6W5V2_VECG1</name>
<organism evidence="2 3">
    <name type="scientific">Vecturithrix granuli</name>
    <dbReference type="NCBI Taxonomy" id="1499967"/>
    <lineage>
        <taxon>Bacteria</taxon>
        <taxon>Candidatus Moduliflexota</taxon>
        <taxon>Candidatus Vecturitrichia</taxon>
        <taxon>Candidatus Vecturitrichales</taxon>
        <taxon>Candidatus Vecturitrichaceae</taxon>
        <taxon>Candidatus Vecturithrix</taxon>
    </lineage>
</organism>
<evidence type="ECO:0000259" key="1">
    <source>
        <dbReference type="Pfam" id="PF13612"/>
    </source>
</evidence>
<keyword evidence="3" id="KW-1185">Reference proteome</keyword>
<dbReference type="Pfam" id="PF13612">
    <property type="entry name" value="DDE_Tnp_1_3"/>
    <property type="match status" value="1"/>
</dbReference>
<dbReference type="AlphaFoldDB" id="A0A0S6W5V2"/>
<feature type="domain" description="Transposase DDE" evidence="1">
    <location>
        <begin position="17"/>
        <end position="165"/>
    </location>
</feature>
<evidence type="ECO:0000313" key="3">
    <source>
        <dbReference type="Proteomes" id="UP000030661"/>
    </source>
</evidence>
<dbReference type="InterPro" id="IPR025668">
    <property type="entry name" value="Tnp_DDE_dom"/>
</dbReference>
<dbReference type="HOGENOM" id="CLU_118926_0_0_0"/>
<protein>
    <submittedName>
        <fullName evidence="2">Transposase IS4 family protein</fullName>
    </submittedName>
</protein>
<gene>
    <name evidence="2" type="ORF">U27_01828</name>
</gene>